<sequence>MGEGDWRIGAAEGGRLAARWWKWALSAPADESPVADTTGAYAGWRQPSDLWFLAGTFGGRVVRRCSVPAGRRLFFPVLNTQRPVVPFVTGPWRLEATRASAALNSTPLPVREFSSKPFLSLGIPRVAWGLWCALAPLPAGQFVLEIRAADTQGFWVDTTYHLTVTDPSAA</sequence>
<name>A0A2K8PEA4_STRLA</name>
<dbReference type="GeneID" id="49384273"/>
<dbReference type="AlphaFoldDB" id="A0A2K8PEA4"/>
<dbReference type="RefSeq" id="WP_030241233.1">
    <property type="nucleotide sequence ID" value="NZ_BSRN01000001.1"/>
</dbReference>
<dbReference type="Proteomes" id="UP000231791">
    <property type="component" value="Chromosome"/>
</dbReference>
<dbReference type="KEGG" id="slx:SLAV_16130"/>
<reference evidence="1 2" key="1">
    <citation type="submission" date="2017-11" db="EMBL/GenBank/DDBJ databases">
        <title>Complete genome sequence of Streptomyces lavendulae subsp. lavendulae CCM 3239 (formerly 'Streptomyces aureofaciens CCM 3239'), the producer of the angucycline-type antibiotic auricin.</title>
        <authorList>
            <person name="Busche T."/>
            <person name="Novakova R."/>
            <person name="Al'Dilaimi A."/>
            <person name="Homerova D."/>
            <person name="Feckova L."/>
            <person name="Rezuchova B."/>
            <person name="Mingyar E."/>
            <person name="Csolleiova D."/>
            <person name="Bekeova C."/>
            <person name="Winkler A."/>
            <person name="Sevcikova B."/>
            <person name="Kalinowski J."/>
            <person name="Kormanec J."/>
            <person name="Ruckert C."/>
        </authorList>
    </citation>
    <scope>NUCLEOTIDE SEQUENCE [LARGE SCALE GENOMIC DNA]</scope>
    <source>
        <strain evidence="1 2">CCM 3239</strain>
    </source>
</reference>
<protein>
    <submittedName>
        <fullName evidence="1">Uncharacterized protein</fullName>
    </submittedName>
</protein>
<accession>A0A2K8PEA4</accession>
<organism evidence="1 2">
    <name type="scientific">Streptomyces lavendulae subsp. lavendulae</name>
    <dbReference type="NCBI Taxonomy" id="58340"/>
    <lineage>
        <taxon>Bacteria</taxon>
        <taxon>Bacillati</taxon>
        <taxon>Actinomycetota</taxon>
        <taxon>Actinomycetes</taxon>
        <taxon>Kitasatosporales</taxon>
        <taxon>Streptomycetaceae</taxon>
        <taxon>Streptomyces</taxon>
    </lineage>
</organism>
<evidence type="ECO:0000313" key="2">
    <source>
        <dbReference type="Proteomes" id="UP000231791"/>
    </source>
</evidence>
<dbReference type="OrthoDB" id="5511088at2"/>
<keyword evidence="2" id="KW-1185">Reference proteome</keyword>
<dbReference type="EMBL" id="CP024985">
    <property type="protein sequence ID" value="ATZ25077.1"/>
    <property type="molecule type" value="Genomic_DNA"/>
</dbReference>
<evidence type="ECO:0000313" key="1">
    <source>
        <dbReference type="EMBL" id="ATZ25077.1"/>
    </source>
</evidence>
<proteinExistence type="predicted"/>
<gene>
    <name evidence="1" type="ORF">SLAV_16130</name>
</gene>